<gene>
    <name evidence="2" type="ORF">MDA_GLEAN10007342</name>
</gene>
<reference evidence="3" key="1">
    <citation type="journal article" date="2013" name="Science">
        <title>Comparative analysis of bat genomes provides insight into the evolution of flight and immunity.</title>
        <authorList>
            <person name="Zhang G."/>
            <person name="Cowled C."/>
            <person name="Shi Z."/>
            <person name="Huang Z."/>
            <person name="Bishop-Lilly K.A."/>
            <person name="Fang X."/>
            <person name="Wynne J.W."/>
            <person name="Xiong Z."/>
            <person name="Baker M.L."/>
            <person name="Zhao W."/>
            <person name="Tachedjian M."/>
            <person name="Zhu Y."/>
            <person name="Zhou P."/>
            <person name="Jiang X."/>
            <person name="Ng J."/>
            <person name="Yang L."/>
            <person name="Wu L."/>
            <person name="Xiao J."/>
            <person name="Feng Y."/>
            <person name="Chen Y."/>
            <person name="Sun X."/>
            <person name="Zhang Y."/>
            <person name="Marsh G.A."/>
            <person name="Crameri G."/>
            <person name="Broder C.C."/>
            <person name="Frey K.G."/>
            <person name="Wang L.F."/>
            <person name="Wang J."/>
        </authorList>
    </citation>
    <scope>NUCLEOTIDE SEQUENCE [LARGE SCALE GENOMIC DNA]</scope>
</reference>
<dbReference type="SUPFAM" id="SSF48592">
    <property type="entry name" value="GroEL equatorial domain-like"/>
    <property type="match status" value="1"/>
</dbReference>
<proteinExistence type="inferred from homology"/>
<dbReference type="GO" id="GO:0005524">
    <property type="term" value="F:ATP binding"/>
    <property type="evidence" value="ECO:0007669"/>
    <property type="project" value="InterPro"/>
</dbReference>
<dbReference type="Proteomes" id="UP000010556">
    <property type="component" value="Unassembled WGS sequence"/>
</dbReference>
<dbReference type="InterPro" id="IPR027413">
    <property type="entry name" value="GROEL-like_equatorial_sf"/>
</dbReference>
<evidence type="ECO:0000313" key="2">
    <source>
        <dbReference type="EMBL" id="ELK26795.1"/>
    </source>
</evidence>
<name>L5LL63_MYODS</name>
<dbReference type="GO" id="GO:0051082">
    <property type="term" value="F:unfolded protein binding"/>
    <property type="evidence" value="ECO:0007669"/>
    <property type="project" value="InterPro"/>
</dbReference>
<accession>L5LL63</accession>
<sequence>MKETERGKTQDEANIAIAQDDITGDGTTSNVLIIGELLKQETLKFKQSIRNRQCTVVGLNTGEPMVTADVGIWDNNCVKKQASLLANEIM</sequence>
<comment type="similarity">
    <text evidence="1">Belongs to the TCP-1 chaperonin family.</text>
</comment>
<dbReference type="PROSITE" id="PS00995">
    <property type="entry name" value="TCP1_3"/>
    <property type="match status" value="1"/>
</dbReference>
<dbReference type="GO" id="GO:0006457">
    <property type="term" value="P:protein folding"/>
    <property type="evidence" value="ECO:0007669"/>
    <property type="project" value="InterPro"/>
</dbReference>
<dbReference type="GO" id="GO:0005832">
    <property type="term" value="C:chaperonin-containing T-complex"/>
    <property type="evidence" value="ECO:0007669"/>
    <property type="project" value="UniProtKB-ARBA"/>
</dbReference>
<dbReference type="Gene3D" id="1.10.560.10">
    <property type="entry name" value="GroEL-like equatorial domain"/>
    <property type="match status" value="1"/>
</dbReference>
<dbReference type="AlphaFoldDB" id="L5LL63"/>
<evidence type="ECO:0000313" key="3">
    <source>
        <dbReference type="Proteomes" id="UP000010556"/>
    </source>
</evidence>
<evidence type="ECO:0000256" key="1">
    <source>
        <dbReference type="ARBA" id="ARBA00008020"/>
    </source>
</evidence>
<organism evidence="2 3">
    <name type="scientific">Myotis davidii</name>
    <name type="common">David's myotis</name>
    <dbReference type="NCBI Taxonomy" id="225400"/>
    <lineage>
        <taxon>Eukaryota</taxon>
        <taxon>Metazoa</taxon>
        <taxon>Chordata</taxon>
        <taxon>Craniata</taxon>
        <taxon>Vertebrata</taxon>
        <taxon>Euteleostomi</taxon>
        <taxon>Mammalia</taxon>
        <taxon>Eutheria</taxon>
        <taxon>Laurasiatheria</taxon>
        <taxon>Chiroptera</taxon>
        <taxon>Yangochiroptera</taxon>
        <taxon>Vespertilionidae</taxon>
        <taxon>Myotis</taxon>
    </lineage>
</organism>
<dbReference type="GO" id="GO:0016887">
    <property type="term" value="F:ATP hydrolysis activity"/>
    <property type="evidence" value="ECO:0007669"/>
    <property type="project" value="InterPro"/>
</dbReference>
<protein>
    <submittedName>
        <fullName evidence="2">T-complex protein 1 subunit zeta</fullName>
    </submittedName>
</protein>
<keyword evidence="3" id="KW-1185">Reference proteome</keyword>
<dbReference type="EMBL" id="KB110799">
    <property type="protein sequence ID" value="ELK26795.1"/>
    <property type="molecule type" value="Genomic_DNA"/>
</dbReference>
<dbReference type="InterPro" id="IPR002194">
    <property type="entry name" value="Chaperonin_TCP-1_CS"/>
</dbReference>